<evidence type="ECO:0000256" key="3">
    <source>
        <dbReference type="RuleBase" id="RU003694"/>
    </source>
</evidence>
<dbReference type="PANTHER" id="PTHR11712:SF320">
    <property type="entry name" value="BETA-KETOACYL SYNTHASE"/>
    <property type="match status" value="1"/>
</dbReference>
<dbReference type="GO" id="GO:0005829">
    <property type="term" value="C:cytosol"/>
    <property type="evidence" value="ECO:0007669"/>
    <property type="project" value="TreeGrafter"/>
</dbReference>
<dbReference type="InterPro" id="IPR018201">
    <property type="entry name" value="Ketoacyl_synth_AS"/>
</dbReference>
<evidence type="ECO:0000256" key="2">
    <source>
        <dbReference type="ARBA" id="ARBA00022679"/>
    </source>
</evidence>
<dbReference type="GO" id="GO:0006633">
    <property type="term" value="P:fatty acid biosynthetic process"/>
    <property type="evidence" value="ECO:0007669"/>
    <property type="project" value="InterPro"/>
</dbReference>
<dbReference type="PROSITE" id="PS00606">
    <property type="entry name" value="KS3_1"/>
    <property type="match status" value="1"/>
</dbReference>
<dbReference type="InterPro" id="IPR000794">
    <property type="entry name" value="Beta-ketoacyl_synthase"/>
</dbReference>
<organism evidence="5 6">
    <name type="scientific">Paludibacterium purpuratum</name>
    <dbReference type="NCBI Taxonomy" id="1144873"/>
    <lineage>
        <taxon>Bacteria</taxon>
        <taxon>Pseudomonadati</taxon>
        <taxon>Pseudomonadota</taxon>
        <taxon>Betaproteobacteria</taxon>
        <taxon>Neisseriales</taxon>
        <taxon>Chromobacteriaceae</taxon>
        <taxon>Paludibacterium</taxon>
    </lineage>
</organism>
<comment type="caution">
    <text evidence="5">The sequence shown here is derived from an EMBL/GenBank/DDBJ whole genome shotgun (WGS) entry which is preliminary data.</text>
</comment>
<reference evidence="5 6" key="1">
    <citation type="submission" date="2019-03" db="EMBL/GenBank/DDBJ databases">
        <title>Genomic Encyclopedia of Type Strains, Phase III (KMG-III): the genomes of soil and plant-associated and newly described type strains.</title>
        <authorList>
            <person name="Whitman W."/>
        </authorList>
    </citation>
    <scope>NUCLEOTIDE SEQUENCE [LARGE SCALE GENOMIC DNA]</scope>
    <source>
        <strain evidence="5 6">CECT 8976</strain>
    </source>
</reference>
<accession>A0A4V3DUV4</accession>
<dbReference type="AlphaFoldDB" id="A0A4V3DUV4"/>
<dbReference type="InterPro" id="IPR014031">
    <property type="entry name" value="Ketoacyl_synth_C"/>
</dbReference>
<dbReference type="Proteomes" id="UP000295611">
    <property type="component" value="Unassembled WGS sequence"/>
</dbReference>
<name>A0A4V3DUV4_9NEIS</name>
<dbReference type="GO" id="GO:0004315">
    <property type="term" value="F:3-oxoacyl-[acyl-carrier-protein] synthase activity"/>
    <property type="evidence" value="ECO:0007669"/>
    <property type="project" value="InterPro"/>
</dbReference>
<dbReference type="InterPro" id="IPR016039">
    <property type="entry name" value="Thiolase-like"/>
</dbReference>
<gene>
    <name evidence="5" type="ORF">DFP86_10937</name>
</gene>
<dbReference type="SMART" id="SM00825">
    <property type="entry name" value="PKS_KS"/>
    <property type="match status" value="1"/>
</dbReference>
<dbReference type="Pfam" id="PF00109">
    <property type="entry name" value="ketoacyl-synt"/>
    <property type="match status" value="1"/>
</dbReference>
<dbReference type="InterPro" id="IPR014030">
    <property type="entry name" value="Ketoacyl_synth_N"/>
</dbReference>
<dbReference type="Pfam" id="PF02801">
    <property type="entry name" value="Ketoacyl-synt_C"/>
    <property type="match status" value="1"/>
</dbReference>
<evidence type="ECO:0000313" key="5">
    <source>
        <dbReference type="EMBL" id="TDR77797.1"/>
    </source>
</evidence>
<evidence type="ECO:0000259" key="4">
    <source>
        <dbReference type="PROSITE" id="PS52004"/>
    </source>
</evidence>
<protein>
    <submittedName>
        <fullName evidence="5">3-oxoacyl-[acyl-carrier-protein] synthase-1</fullName>
    </submittedName>
</protein>
<sequence>MLALKLSAYTLTSALGAGILPHIDALRRQRGGIVRQHWETVDFEFCMGEVAGVDAFALRPDLARFDCRNNRLAQYALEQDGFADRVRAAIDRYGADRVAVILGSSTSGILSSEVAYRHRDPASGRLPAEHRYRETHNAYSVADFVRHYFGLSGPASVISTACSSSAKVFGAAQRMIELGLVDAALVGGIDTLCLTTIYGFSSLQLVSPNPCKPFDAQRDGISIGEGAAYALLERPDSKATGGILLTGVGETSDAYHMSSPHPEGLGARAAMTAALEQAGLQPDDIDYINLHGTATPSNDAAEDAAVDAVFGRATPCSSTKGHTGHTLGAAGGIEAIICALALDGGFMPGGVGTEARDPRLHCNYLLQTVERPLRHVLSNSFGFGGSNCSLIFSREAV</sequence>
<keyword evidence="6" id="KW-1185">Reference proteome</keyword>
<dbReference type="CDD" id="cd00834">
    <property type="entry name" value="KAS_I_II"/>
    <property type="match status" value="1"/>
</dbReference>
<evidence type="ECO:0000256" key="1">
    <source>
        <dbReference type="ARBA" id="ARBA00008467"/>
    </source>
</evidence>
<dbReference type="InterPro" id="IPR020841">
    <property type="entry name" value="PKS_Beta-ketoAc_synthase_dom"/>
</dbReference>
<proteinExistence type="inferred from homology"/>
<dbReference type="NCBIfam" id="NF006618">
    <property type="entry name" value="PRK09185.1"/>
    <property type="match status" value="1"/>
</dbReference>
<comment type="similarity">
    <text evidence="1 3">Belongs to the thiolase-like superfamily. Beta-ketoacyl-ACP synthases family.</text>
</comment>
<dbReference type="OrthoDB" id="9808669at2"/>
<evidence type="ECO:0000313" key="6">
    <source>
        <dbReference type="Proteomes" id="UP000295611"/>
    </source>
</evidence>
<feature type="domain" description="Ketosynthase family 3 (KS3)" evidence="4">
    <location>
        <begin position="1"/>
        <end position="394"/>
    </location>
</feature>
<dbReference type="EMBL" id="SNZP01000009">
    <property type="protein sequence ID" value="TDR77797.1"/>
    <property type="molecule type" value="Genomic_DNA"/>
</dbReference>
<keyword evidence="2 3" id="KW-0808">Transferase</keyword>
<dbReference type="SUPFAM" id="SSF53901">
    <property type="entry name" value="Thiolase-like"/>
    <property type="match status" value="2"/>
</dbReference>
<dbReference type="PANTHER" id="PTHR11712">
    <property type="entry name" value="POLYKETIDE SYNTHASE-RELATED"/>
    <property type="match status" value="1"/>
</dbReference>
<dbReference type="RefSeq" id="WP_133681437.1">
    <property type="nucleotide sequence ID" value="NZ_SNZP01000009.1"/>
</dbReference>
<dbReference type="Gene3D" id="3.40.47.10">
    <property type="match status" value="1"/>
</dbReference>
<dbReference type="PROSITE" id="PS52004">
    <property type="entry name" value="KS3_2"/>
    <property type="match status" value="1"/>
</dbReference>